<organism evidence="1 2">
    <name type="scientific">Enterococcus faecium</name>
    <name type="common">Streptococcus faecium</name>
    <dbReference type="NCBI Taxonomy" id="1352"/>
    <lineage>
        <taxon>Bacteria</taxon>
        <taxon>Bacillati</taxon>
        <taxon>Bacillota</taxon>
        <taxon>Bacilli</taxon>
        <taxon>Lactobacillales</taxon>
        <taxon>Enterococcaceae</taxon>
        <taxon>Enterococcus</taxon>
    </lineage>
</organism>
<dbReference type="RefSeq" id="WP_086323643.1">
    <property type="nucleotide sequence ID" value="NZ_NGKW01000005.1"/>
</dbReference>
<name>A0A242BBL4_ENTFC</name>
<dbReference type="Proteomes" id="UP000194885">
    <property type="component" value="Unassembled WGS sequence"/>
</dbReference>
<dbReference type="EMBL" id="NGKW01000005">
    <property type="protein sequence ID" value="OTN92895.1"/>
    <property type="molecule type" value="Genomic_DNA"/>
</dbReference>
<evidence type="ECO:0000313" key="1">
    <source>
        <dbReference type="EMBL" id="OTN92895.1"/>
    </source>
</evidence>
<sequence>MTKRYHYSPLLDGFTQKVDLQEEKKLIRRFEKEILREISRRKDRQLPVSQYINNFSLEEKRCFFGLLKRFERVKVYYRLEAGISRQYLIAAQA</sequence>
<reference evidence="1 2" key="1">
    <citation type="submission" date="2017-05" db="EMBL/GenBank/DDBJ databases">
        <title>The Genome Sequence of Enterococcus faecium 7H8_DIV0219.</title>
        <authorList>
            <consortium name="The Broad Institute Genomics Platform"/>
            <consortium name="The Broad Institute Genomic Center for Infectious Diseases"/>
            <person name="Earl A."/>
            <person name="Manson A."/>
            <person name="Schwartman J."/>
            <person name="Gilmore M."/>
            <person name="Abouelleil A."/>
            <person name="Cao P."/>
            <person name="Chapman S."/>
            <person name="Cusick C."/>
            <person name="Shea T."/>
            <person name="Young S."/>
            <person name="Neafsey D."/>
            <person name="Nusbaum C."/>
            <person name="Birren B."/>
        </authorList>
    </citation>
    <scope>NUCLEOTIDE SEQUENCE [LARGE SCALE GENOMIC DNA]</scope>
    <source>
        <strain evidence="1 2">7H8_DIV0219</strain>
    </source>
</reference>
<comment type="caution">
    <text evidence="1">The sequence shown here is derived from an EMBL/GenBank/DDBJ whole genome shotgun (WGS) entry which is preliminary data.</text>
</comment>
<proteinExistence type="predicted"/>
<evidence type="ECO:0000313" key="2">
    <source>
        <dbReference type="Proteomes" id="UP000194885"/>
    </source>
</evidence>
<dbReference type="AlphaFoldDB" id="A0A242BBL4"/>
<protein>
    <submittedName>
        <fullName evidence="1">Uncharacterized protein</fullName>
    </submittedName>
</protein>
<accession>A0A242BBL4</accession>
<gene>
    <name evidence="1" type="ORF">A5810_002353</name>
</gene>